<dbReference type="CDD" id="cd00037">
    <property type="entry name" value="CLECT"/>
    <property type="match status" value="1"/>
</dbReference>
<dbReference type="PROSITE" id="PS50041">
    <property type="entry name" value="C_TYPE_LECTIN_2"/>
    <property type="match status" value="1"/>
</dbReference>
<gene>
    <name evidence="2" type="ORF">M5D96_013738</name>
</gene>
<evidence type="ECO:0000313" key="2">
    <source>
        <dbReference type="EMBL" id="KAI8033506.1"/>
    </source>
</evidence>
<dbReference type="InterPro" id="IPR016186">
    <property type="entry name" value="C-type_lectin-like/link_sf"/>
</dbReference>
<feature type="domain" description="C-type lectin" evidence="1">
    <location>
        <begin position="37"/>
        <end position="145"/>
    </location>
</feature>
<evidence type="ECO:0000313" key="3">
    <source>
        <dbReference type="Proteomes" id="UP001059596"/>
    </source>
</evidence>
<name>A0A9P9YAT1_9MUSC</name>
<dbReference type="Proteomes" id="UP001059596">
    <property type="component" value="Unassembled WGS sequence"/>
</dbReference>
<dbReference type="SUPFAM" id="SSF56436">
    <property type="entry name" value="C-type lectin-like"/>
    <property type="match status" value="1"/>
</dbReference>
<dbReference type="SMART" id="SM00034">
    <property type="entry name" value="CLECT"/>
    <property type="match status" value="1"/>
</dbReference>
<accession>A0A9P9YAT1</accession>
<dbReference type="EMBL" id="JAMKOV010000128">
    <property type="protein sequence ID" value="KAI8033506.1"/>
    <property type="molecule type" value="Genomic_DNA"/>
</dbReference>
<comment type="caution">
    <text evidence="2">The sequence shown here is derived from an EMBL/GenBank/DDBJ whole genome shotgun (WGS) entry which is preliminary data.</text>
</comment>
<organism evidence="2 3">
    <name type="scientific">Drosophila gunungcola</name>
    <name type="common">fruit fly</name>
    <dbReference type="NCBI Taxonomy" id="103775"/>
    <lineage>
        <taxon>Eukaryota</taxon>
        <taxon>Metazoa</taxon>
        <taxon>Ecdysozoa</taxon>
        <taxon>Arthropoda</taxon>
        <taxon>Hexapoda</taxon>
        <taxon>Insecta</taxon>
        <taxon>Pterygota</taxon>
        <taxon>Neoptera</taxon>
        <taxon>Endopterygota</taxon>
        <taxon>Diptera</taxon>
        <taxon>Brachycera</taxon>
        <taxon>Muscomorpha</taxon>
        <taxon>Ephydroidea</taxon>
        <taxon>Drosophilidae</taxon>
        <taxon>Drosophila</taxon>
        <taxon>Sophophora</taxon>
    </lineage>
</organism>
<proteinExistence type="predicted"/>
<dbReference type="Pfam" id="PF00059">
    <property type="entry name" value="Lectin_C"/>
    <property type="match status" value="1"/>
</dbReference>
<sequence>MALLRETIGAMKTRLNVTNDTPGITIPPKFEQLGSRYFFIEHKIQKNWLSAASTCRQMGGHLAAFHNIRDYLSLREKLNPDTQYWMGISRLPNPTIAVSLASGNLIRDVVLESNRRETQGKFCATLSRPGLFFNNCDDSFNFICQADDL</sequence>
<reference evidence="2" key="1">
    <citation type="journal article" date="2023" name="Genome Biol. Evol.">
        <title>Long-read-based Genome Assembly of Drosophila gunungcola Reveals Fewer Chemosensory Genes in Flower-breeding Species.</title>
        <authorList>
            <person name="Negi A."/>
            <person name="Liao B.Y."/>
            <person name="Yeh S.D."/>
        </authorList>
    </citation>
    <scope>NUCLEOTIDE SEQUENCE</scope>
    <source>
        <strain evidence="2">Sukarami</strain>
    </source>
</reference>
<dbReference type="Gene3D" id="3.10.100.10">
    <property type="entry name" value="Mannose-Binding Protein A, subunit A"/>
    <property type="match status" value="1"/>
</dbReference>
<dbReference type="InterPro" id="IPR001304">
    <property type="entry name" value="C-type_lectin-like"/>
</dbReference>
<keyword evidence="3" id="KW-1185">Reference proteome</keyword>
<dbReference type="InterPro" id="IPR016187">
    <property type="entry name" value="CTDL_fold"/>
</dbReference>
<evidence type="ECO:0000259" key="1">
    <source>
        <dbReference type="PROSITE" id="PS50041"/>
    </source>
</evidence>
<dbReference type="AlphaFoldDB" id="A0A9P9YAT1"/>
<protein>
    <recommendedName>
        <fullName evidence="1">C-type lectin domain-containing protein</fullName>
    </recommendedName>
</protein>